<evidence type="ECO:0000256" key="9">
    <source>
        <dbReference type="RuleBase" id="RU003738"/>
    </source>
</evidence>
<feature type="binding site" evidence="6">
    <location>
        <position position="417"/>
    </location>
    <ligand>
        <name>substrate</name>
    </ligand>
</feature>
<dbReference type="AlphaFoldDB" id="C7QZD7"/>
<comment type="pathway">
    <text evidence="6 9">Amino-acid biosynthesis; L-lysine biosynthesis via DAP pathway; L-lysine from DL-2,6-diaminopimelate: step 1/1.</text>
</comment>
<dbReference type="PANTHER" id="PTHR43727:SF2">
    <property type="entry name" value="GROUP IV DECARBOXYLASE"/>
    <property type="match status" value="1"/>
</dbReference>
<evidence type="ECO:0000259" key="11">
    <source>
        <dbReference type="Pfam" id="PF02784"/>
    </source>
</evidence>
<dbReference type="Gene3D" id="2.40.37.10">
    <property type="entry name" value="Lyase, Ornithine Decarboxylase, Chain A, domain 1"/>
    <property type="match status" value="1"/>
</dbReference>
<reference evidence="12 13" key="1">
    <citation type="journal article" date="2009" name="Stand. Genomic Sci.">
        <title>Complete genome sequence of Jonesia denitrificans type strain (Prevot 55134).</title>
        <authorList>
            <person name="Pukall R."/>
            <person name="Gehrich-Schroter G."/>
            <person name="Lapidus A."/>
            <person name="Nolan M."/>
            <person name="Glavina Del Rio T."/>
            <person name="Lucas S."/>
            <person name="Chen F."/>
            <person name="Tice H."/>
            <person name="Pitluck S."/>
            <person name="Cheng J.F."/>
            <person name="Copeland A."/>
            <person name="Saunders E."/>
            <person name="Brettin T."/>
            <person name="Detter J.C."/>
            <person name="Bruce D."/>
            <person name="Goodwin L."/>
            <person name="Pati A."/>
            <person name="Ivanova N."/>
            <person name="Mavromatis K."/>
            <person name="Ovchinnikova G."/>
            <person name="Chen A."/>
            <person name="Palaniappan K."/>
            <person name="Land M."/>
            <person name="Hauser L."/>
            <person name="Chang Y.J."/>
            <person name="Jeffries C.D."/>
            <person name="Chain P."/>
            <person name="Goker M."/>
            <person name="Bristow J."/>
            <person name="Eisen J.A."/>
            <person name="Markowitz V."/>
            <person name="Hugenholtz P."/>
            <person name="Kyrpides N.C."/>
            <person name="Klenk H.P."/>
            <person name="Han C."/>
        </authorList>
    </citation>
    <scope>NUCLEOTIDE SEQUENCE [LARGE SCALE GENOMIC DNA]</scope>
    <source>
        <strain evidence="13">ATCC 14870 / DSM 20603 / BCRC 15368 / CIP 55.134 / JCM 11481 / NBRC 15587 / NCTC 10816 / Prevot 55134</strain>
    </source>
</reference>
<dbReference type="STRING" id="471856.Jden_1792"/>
<dbReference type="SUPFAM" id="SSF50621">
    <property type="entry name" value="Alanine racemase C-terminal domain-like"/>
    <property type="match status" value="1"/>
</dbReference>
<keyword evidence="6" id="KW-0028">Amino-acid biosynthesis</keyword>
<dbReference type="InterPro" id="IPR009006">
    <property type="entry name" value="Ala_racemase/Decarboxylase_C"/>
</dbReference>
<dbReference type="PRINTS" id="PR01179">
    <property type="entry name" value="ODADCRBXLASE"/>
</dbReference>
<dbReference type="InterPro" id="IPR029066">
    <property type="entry name" value="PLP-binding_barrel"/>
</dbReference>
<feature type="binding site" evidence="6">
    <location>
        <position position="360"/>
    </location>
    <ligand>
        <name>substrate</name>
    </ligand>
</feature>
<keyword evidence="3 6" id="KW-0663">Pyridoxal phosphate</keyword>
<feature type="modified residue" description="N6-(pyridoxal phosphate)lysine" evidence="6 8">
    <location>
        <position position="84"/>
    </location>
</feature>
<dbReference type="InterPro" id="IPR022657">
    <property type="entry name" value="De-COase2_CS"/>
</dbReference>
<dbReference type="UniPathway" id="UPA00034">
    <property type="reaction ID" value="UER00027"/>
</dbReference>
<dbReference type="FunFam" id="3.20.20.10:FF:000003">
    <property type="entry name" value="Diaminopimelate decarboxylase"/>
    <property type="match status" value="1"/>
</dbReference>
<gene>
    <name evidence="6" type="primary">lysA</name>
    <name evidence="12" type="ordered locus">Jden_1792</name>
</gene>
<dbReference type="InterPro" id="IPR022643">
    <property type="entry name" value="De-COase2_C"/>
</dbReference>
<keyword evidence="2 6" id="KW-0210">Decarboxylase</keyword>
<comment type="cofactor">
    <cofactor evidence="1 6 8 9">
        <name>pyridoxal 5'-phosphate</name>
        <dbReference type="ChEBI" id="CHEBI:597326"/>
    </cofactor>
</comment>
<keyword evidence="13" id="KW-1185">Reference proteome</keyword>
<evidence type="ECO:0000256" key="5">
    <source>
        <dbReference type="ARBA" id="ARBA00023239"/>
    </source>
</evidence>
<dbReference type="OrthoDB" id="9802241at2"/>
<evidence type="ECO:0000256" key="2">
    <source>
        <dbReference type="ARBA" id="ARBA00022793"/>
    </source>
</evidence>
<dbReference type="Proteomes" id="UP000000628">
    <property type="component" value="Chromosome"/>
</dbReference>
<feature type="domain" description="Orn/DAP/Arg decarboxylase 2 N-terminal" evidence="11">
    <location>
        <begin position="62"/>
        <end position="318"/>
    </location>
</feature>
<feature type="binding site" evidence="6">
    <location>
        <position position="356"/>
    </location>
    <ligand>
        <name>substrate</name>
    </ligand>
</feature>
<keyword evidence="4 6" id="KW-0457">Lysine biosynthesis</keyword>
<comment type="function">
    <text evidence="6">Specifically catalyzes the decarboxylation of meso-diaminopimelate (meso-DAP) to L-lysine.</text>
</comment>
<keyword evidence="5 6" id="KW-0456">Lyase</keyword>
<dbReference type="PANTHER" id="PTHR43727">
    <property type="entry name" value="DIAMINOPIMELATE DECARBOXYLASE"/>
    <property type="match status" value="1"/>
</dbReference>
<proteinExistence type="inferred from homology"/>
<feature type="binding site" evidence="6">
    <location>
        <position position="315"/>
    </location>
    <ligand>
        <name>substrate</name>
    </ligand>
</feature>
<dbReference type="KEGG" id="jde:Jden_1792"/>
<dbReference type="PRINTS" id="PR01181">
    <property type="entry name" value="DAPDCRBXLASE"/>
</dbReference>
<evidence type="ECO:0000313" key="12">
    <source>
        <dbReference type="EMBL" id="ACV09435.1"/>
    </source>
</evidence>
<evidence type="ECO:0000256" key="1">
    <source>
        <dbReference type="ARBA" id="ARBA00001933"/>
    </source>
</evidence>
<evidence type="ECO:0000256" key="6">
    <source>
        <dbReference type="HAMAP-Rule" id="MF_02120"/>
    </source>
</evidence>
<comment type="catalytic activity">
    <reaction evidence="6 9">
        <text>meso-2,6-diaminopimelate + H(+) = L-lysine + CO2</text>
        <dbReference type="Rhea" id="RHEA:15101"/>
        <dbReference type="ChEBI" id="CHEBI:15378"/>
        <dbReference type="ChEBI" id="CHEBI:16526"/>
        <dbReference type="ChEBI" id="CHEBI:32551"/>
        <dbReference type="ChEBI" id="CHEBI:57791"/>
        <dbReference type="EC" id="4.1.1.20"/>
    </reaction>
</comment>
<dbReference type="eggNOG" id="COG0019">
    <property type="taxonomic scope" value="Bacteria"/>
</dbReference>
<feature type="binding site" evidence="6">
    <location>
        <position position="270"/>
    </location>
    <ligand>
        <name>pyridoxal 5'-phosphate</name>
        <dbReference type="ChEBI" id="CHEBI:597326"/>
    </ligand>
</feature>
<dbReference type="InterPro" id="IPR022644">
    <property type="entry name" value="De-COase2_N"/>
</dbReference>
<feature type="domain" description="Orn/DAP/Arg decarboxylase 2 C-terminal" evidence="10">
    <location>
        <begin position="320"/>
        <end position="415"/>
    </location>
</feature>
<feature type="binding site" evidence="6">
    <location>
        <position position="388"/>
    </location>
    <ligand>
        <name>substrate</name>
    </ligand>
</feature>
<evidence type="ECO:0000256" key="3">
    <source>
        <dbReference type="ARBA" id="ARBA00022898"/>
    </source>
</evidence>
<accession>C7QZD7</accession>
<evidence type="ECO:0000259" key="10">
    <source>
        <dbReference type="Pfam" id="PF00278"/>
    </source>
</evidence>
<dbReference type="InterPro" id="IPR022653">
    <property type="entry name" value="De-COase2_pyr-phos_BS"/>
</dbReference>
<evidence type="ECO:0000313" key="13">
    <source>
        <dbReference type="Proteomes" id="UP000000628"/>
    </source>
</evidence>
<sequence length="459" mass="49127">MTSVDAVSEQHALTEHVWPRNARLHDGEFVLAGVSATQLADEHGTPAFFLDESDFRERAQLFRDAFRAAFSPLGVDVDVYYAGKAFLSIAVARWAHEEGLRIDTASMGEMAVALRAGIPGDHMGLHGNNKSDEERRRAITHRVGRIVIDSPGEIDDIVRVARALGRTAADPVPVMVRVTTGIHAGGHDFIATAREDQKFGLSLAGGQALATLTAVLDHPELHLLGAHAHIGSQIQDPTAFEVNARKMLTLRADLEHATGYLMPELDLGGGYGIAYTPEETPIDVPNLAQRLATTLSEVAAELGTTIPRISIEPGRSIIGPAMVTCYRVGVVKPVVTDEGVTRLYVSVDGGMSDNIRPALYGAQYTARLANRTGSEQGALARVVGKHCESGDIIIPDVVLPADIGPGDLLVVAATGAYNRSMASNYNNLLKPPVIAVREGHTTVLVRRETEDDLLATDLG</sequence>
<dbReference type="Pfam" id="PF00278">
    <property type="entry name" value="Orn_DAP_Arg_deC"/>
    <property type="match status" value="1"/>
</dbReference>
<dbReference type="InterPro" id="IPR000183">
    <property type="entry name" value="Orn/DAP/Arg_de-COase"/>
</dbReference>
<dbReference type="RefSeq" id="WP_015772063.1">
    <property type="nucleotide sequence ID" value="NC_013174.1"/>
</dbReference>
<dbReference type="HAMAP" id="MF_02120">
    <property type="entry name" value="LysA"/>
    <property type="match status" value="1"/>
</dbReference>
<evidence type="ECO:0000256" key="7">
    <source>
        <dbReference type="NCBIfam" id="TIGR01048"/>
    </source>
</evidence>
<feature type="active site" description="Proton donor" evidence="8">
    <location>
        <position position="387"/>
    </location>
</feature>
<dbReference type="Pfam" id="PF02784">
    <property type="entry name" value="Orn_Arg_deC_N"/>
    <property type="match status" value="1"/>
</dbReference>
<comment type="subunit">
    <text evidence="6">Homodimer.</text>
</comment>
<dbReference type="SUPFAM" id="SSF51419">
    <property type="entry name" value="PLP-binding barrel"/>
    <property type="match status" value="1"/>
</dbReference>
<dbReference type="EC" id="4.1.1.20" evidence="6 7"/>
<name>C7QZD7_JONDD</name>
<evidence type="ECO:0000256" key="8">
    <source>
        <dbReference type="PIRSR" id="PIRSR600183-50"/>
    </source>
</evidence>
<dbReference type="GO" id="GO:0008836">
    <property type="term" value="F:diaminopimelate decarboxylase activity"/>
    <property type="evidence" value="ECO:0007669"/>
    <property type="project" value="UniProtKB-UniRule"/>
</dbReference>
<dbReference type="GO" id="GO:0030170">
    <property type="term" value="F:pyridoxal phosphate binding"/>
    <property type="evidence" value="ECO:0007669"/>
    <property type="project" value="UniProtKB-UniRule"/>
</dbReference>
<organism evidence="12 13">
    <name type="scientific">Jonesia denitrificans (strain ATCC 14870 / DSM 20603 / BCRC 15368 / CIP 55.134 / JCM 11481 / NBRC 15587 / NCTC 10816 / Prevot 55134)</name>
    <name type="common">Listeria denitrificans</name>
    <dbReference type="NCBI Taxonomy" id="471856"/>
    <lineage>
        <taxon>Bacteria</taxon>
        <taxon>Bacillati</taxon>
        <taxon>Actinomycetota</taxon>
        <taxon>Actinomycetes</taxon>
        <taxon>Micrococcales</taxon>
        <taxon>Jonesiaceae</taxon>
        <taxon>Jonesia</taxon>
    </lineage>
</organism>
<dbReference type="HOGENOM" id="CLU_026444_0_1_11"/>
<feature type="binding site" evidence="6">
    <location>
        <begin position="312"/>
        <end position="315"/>
    </location>
    <ligand>
        <name>pyridoxal 5'-phosphate</name>
        <dbReference type="ChEBI" id="CHEBI:597326"/>
    </ligand>
</feature>
<dbReference type="CDD" id="cd06828">
    <property type="entry name" value="PLPDE_III_DapDC"/>
    <property type="match status" value="1"/>
</dbReference>
<dbReference type="PROSITE" id="PS00878">
    <property type="entry name" value="ODR_DC_2_1"/>
    <property type="match status" value="1"/>
</dbReference>
<dbReference type="InterPro" id="IPR002986">
    <property type="entry name" value="DAP_deCOOHase_LysA"/>
</dbReference>
<dbReference type="EMBL" id="CP001706">
    <property type="protein sequence ID" value="ACV09435.1"/>
    <property type="molecule type" value="Genomic_DNA"/>
</dbReference>
<dbReference type="Gene3D" id="3.20.20.10">
    <property type="entry name" value="Alanine racemase"/>
    <property type="match status" value="1"/>
</dbReference>
<dbReference type="GO" id="GO:0009089">
    <property type="term" value="P:lysine biosynthetic process via diaminopimelate"/>
    <property type="evidence" value="ECO:0007669"/>
    <property type="project" value="UniProtKB-UniRule"/>
</dbReference>
<protein>
    <recommendedName>
        <fullName evidence="6 7">Diaminopimelate decarboxylase</fullName>
        <shortName evidence="6">DAP decarboxylase</shortName>
        <shortName evidence="6">DAPDC</shortName>
        <ecNumber evidence="6 7">4.1.1.20</ecNumber>
    </recommendedName>
</protein>
<feature type="binding site" evidence="6">
    <location>
        <position position="417"/>
    </location>
    <ligand>
        <name>pyridoxal 5'-phosphate</name>
        <dbReference type="ChEBI" id="CHEBI:597326"/>
    </ligand>
</feature>
<dbReference type="PROSITE" id="PS00879">
    <property type="entry name" value="ODR_DC_2_2"/>
    <property type="match status" value="1"/>
</dbReference>
<comment type="similarity">
    <text evidence="6">Belongs to the Orn/Lys/Arg decarboxylase class-II family. LysA subfamily.</text>
</comment>
<dbReference type="NCBIfam" id="TIGR01048">
    <property type="entry name" value="lysA"/>
    <property type="match status" value="1"/>
</dbReference>
<evidence type="ECO:0000256" key="4">
    <source>
        <dbReference type="ARBA" id="ARBA00023154"/>
    </source>
</evidence>